<evidence type="ECO:0000313" key="2">
    <source>
        <dbReference type="EMBL" id="OLP95722.1"/>
    </source>
</evidence>
<organism evidence="2 3">
    <name type="scientific">Symbiodinium microadriaticum</name>
    <name type="common">Dinoflagellate</name>
    <name type="synonym">Zooxanthella microadriatica</name>
    <dbReference type="NCBI Taxonomy" id="2951"/>
    <lineage>
        <taxon>Eukaryota</taxon>
        <taxon>Sar</taxon>
        <taxon>Alveolata</taxon>
        <taxon>Dinophyceae</taxon>
        <taxon>Suessiales</taxon>
        <taxon>Symbiodiniaceae</taxon>
        <taxon>Symbiodinium</taxon>
    </lineage>
</organism>
<reference evidence="2 3" key="1">
    <citation type="submission" date="2016-02" db="EMBL/GenBank/DDBJ databases">
        <title>Genome analysis of coral dinoflagellate symbionts highlights evolutionary adaptations to a symbiotic lifestyle.</title>
        <authorList>
            <person name="Aranda M."/>
            <person name="Li Y."/>
            <person name="Liew Y.J."/>
            <person name="Baumgarten S."/>
            <person name="Simakov O."/>
            <person name="Wilson M."/>
            <person name="Piel J."/>
            <person name="Ashoor H."/>
            <person name="Bougouffa S."/>
            <person name="Bajic V.B."/>
            <person name="Ryu T."/>
            <person name="Ravasi T."/>
            <person name="Bayer T."/>
            <person name="Micklem G."/>
            <person name="Kim H."/>
            <person name="Bhak J."/>
            <person name="Lajeunesse T.C."/>
            <person name="Voolstra C.R."/>
        </authorList>
    </citation>
    <scope>NUCLEOTIDE SEQUENCE [LARGE SCALE GENOMIC DNA]</scope>
    <source>
        <strain evidence="2 3">CCMP2467</strain>
    </source>
</reference>
<dbReference type="Proteomes" id="UP000186817">
    <property type="component" value="Unassembled WGS sequence"/>
</dbReference>
<dbReference type="OrthoDB" id="10334454at2759"/>
<accession>A0A1Q9DKL8</accession>
<feature type="region of interest" description="Disordered" evidence="1">
    <location>
        <begin position="1"/>
        <end position="22"/>
    </location>
</feature>
<dbReference type="EMBL" id="LSRX01000493">
    <property type="protein sequence ID" value="OLP95722.1"/>
    <property type="molecule type" value="Genomic_DNA"/>
</dbReference>
<gene>
    <name evidence="2" type="ORF">AK812_SmicGene22139</name>
</gene>
<proteinExistence type="predicted"/>
<dbReference type="AlphaFoldDB" id="A0A1Q9DKL8"/>
<protein>
    <submittedName>
        <fullName evidence="2">Uncharacterized protein</fullName>
    </submittedName>
</protein>
<sequence length="90" mass="9994">MEAGQVPQLRPETRRSRTEPSKAVEAVLSDLNEDVGRAPVVSVDTKKSQCSSRASLHRSGSEEMCRVRGRRGKLSLANFSYPPRSREPNI</sequence>
<evidence type="ECO:0000313" key="3">
    <source>
        <dbReference type="Proteomes" id="UP000186817"/>
    </source>
</evidence>
<feature type="compositionally biased region" description="Basic and acidic residues" evidence="1">
    <location>
        <begin position="11"/>
        <end position="22"/>
    </location>
</feature>
<evidence type="ECO:0000256" key="1">
    <source>
        <dbReference type="SAM" id="MobiDB-lite"/>
    </source>
</evidence>
<name>A0A1Q9DKL8_SYMMI</name>
<keyword evidence="3" id="KW-1185">Reference proteome</keyword>
<comment type="caution">
    <text evidence="2">The sequence shown here is derived from an EMBL/GenBank/DDBJ whole genome shotgun (WGS) entry which is preliminary data.</text>
</comment>